<evidence type="ECO:0000259" key="2">
    <source>
        <dbReference type="PROSITE" id="PS50186"/>
    </source>
</evidence>
<feature type="region of interest" description="Disordered" evidence="1">
    <location>
        <begin position="24"/>
        <end position="60"/>
    </location>
</feature>
<feature type="compositionally biased region" description="Low complexity" evidence="1">
    <location>
        <begin position="30"/>
        <end position="60"/>
    </location>
</feature>
<protein>
    <recommendedName>
        <fullName evidence="2">DEP domain-containing protein</fullName>
    </recommendedName>
</protein>
<dbReference type="OrthoDB" id="10393270at2759"/>
<dbReference type="GO" id="GO:0035556">
    <property type="term" value="P:intracellular signal transduction"/>
    <property type="evidence" value="ECO:0007669"/>
    <property type="project" value="InterPro"/>
</dbReference>
<reference evidence="3 4" key="1">
    <citation type="journal article" date="2010" name="Cell">
        <title>The genome of Naegleria gruberi illuminates early eukaryotic versatility.</title>
        <authorList>
            <person name="Fritz-Laylin L.K."/>
            <person name="Prochnik S.E."/>
            <person name="Ginger M.L."/>
            <person name="Dacks J.B."/>
            <person name="Carpenter M.L."/>
            <person name="Field M.C."/>
            <person name="Kuo A."/>
            <person name="Paredez A."/>
            <person name="Chapman J."/>
            <person name="Pham J."/>
            <person name="Shu S."/>
            <person name="Neupane R."/>
            <person name="Cipriano M."/>
            <person name="Mancuso J."/>
            <person name="Tu H."/>
            <person name="Salamov A."/>
            <person name="Lindquist E."/>
            <person name="Shapiro H."/>
            <person name="Lucas S."/>
            <person name="Grigoriev I.V."/>
            <person name="Cande W.Z."/>
            <person name="Fulton C."/>
            <person name="Rokhsar D.S."/>
            <person name="Dawson S.C."/>
        </authorList>
    </citation>
    <scope>NUCLEOTIDE SEQUENCE [LARGE SCALE GENOMIC DNA]</scope>
    <source>
        <strain evidence="3 4">NEG-M</strain>
    </source>
</reference>
<dbReference type="SUPFAM" id="SSF46785">
    <property type="entry name" value="Winged helix' DNA-binding domain"/>
    <property type="match status" value="1"/>
</dbReference>
<keyword evidence="4" id="KW-1185">Reference proteome</keyword>
<dbReference type="GeneID" id="8854764"/>
<proteinExistence type="predicted"/>
<dbReference type="RefSeq" id="XP_002673149.1">
    <property type="nucleotide sequence ID" value="XM_002673103.1"/>
</dbReference>
<accession>D2VSE4</accession>
<evidence type="ECO:0000313" key="4">
    <source>
        <dbReference type="Proteomes" id="UP000006671"/>
    </source>
</evidence>
<evidence type="ECO:0000313" key="3">
    <source>
        <dbReference type="EMBL" id="EFC40405.1"/>
    </source>
</evidence>
<dbReference type="PROSITE" id="PS50186">
    <property type="entry name" value="DEP"/>
    <property type="match status" value="1"/>
</dbReference>
<dbReference type="Proteomes" id="UP000006671">
    <property type="component" value="Unassembled WGS sequence"/>
</dbReference>
<dbReference type="KEGG" id="ngr:NAEGRDRAFT_81059"/>
<evidence type="ECO:0000256" key="1">
    <source>
        <dbReference type="SAM" id="MobiDB-lite"/>
    </source>
</evidence>
<gene>
    <name evidence="3" type="ORF">NAEGRDRAFT_81059</name>
</gene>
<dbReference type="EMBL" id="GG738893">
    <property type="protein sequence ID" value="EFC40405.1"/>
    <property type="molecule type" value="Genomic_DNA"/>
</dbReference>
<feature type="domain" description="DEP" evidence="2">
    <location>
        <begin position="220"/>
        <end position="303"/>
    </location>
</feature>
<dbReference type="InParanoid" id="D2VSE4"/>
<dbReference type="InterPro" id="IPR036388">
    <property type="entry name" value="WH-like_DNA-bd_sf"/>
</dbReference>
<dbReference type="AlphaFoldDB" id="D2VSE4"/>
<dbReference type="InterPro" id="IPR000591">
    <property type="entry name" value="DEP_dom"/>
</dbReference>
<sequence length="464" mass="53216">MLTQQQQQQQQIYLHQQQQQQQQLMLSSTGGTPNNNCNISNSSGSNISSTTGGTSTSSNNSENTCCNNSGYYALIGNQFQSQQQQQQYHQSYLKQSNNNNTITNNGNLISNNPTLNTILSDPNAFPSLSQLVQSQNNQSCQSCMTPINNSNNNINNNSIIGNSSPHKYSKLQCTEQSILLQRCPNSDYKFIHEFGNDYISNNVIFKKFSNQDVENIYQYFKQGIKLQNKTCKNYVFEQCFDGQEAFLLLQEILLSKFSNLNDIPIAKLALHLGQFLLTIGKFNHVCKEHCFKNVNLLFYQFSNFNILHFNELKVTNSPNWYLIYPNIDSFIVQQSNNTVQLFQCNVPIREQFSPIFNSISILELKEILLSEVLPYEEGVEMLCRNDDINLFTFLQKTKFQEYPDYITIQLLSVQSSIQKSTIAIYSRCKYGYSDWGNNKERVNNWISKIVSTCQTHVISRKCSI</sequence>
<organism evidence="4">
    <name type="scientific">Naegleria gruberi</name>
    <name type="common">Amoeba</name>
    <dbReference type="NCBI Taxonomy" id="5762"/>
    <lineage>
        <taxon>Eukaryota</taxon>
        <taxon>Discoba</taxon>
        <taxon>Heterolobosea</taxon>
        <taxon>Tetramitia</taxon>
        <taxon>Eutetramitia</taxon>
        <taxon>Vahlkampfiidae</taxon>
        <taxon>Naegleria</taxon>
    </lineage>
</organism>
<dbReference type="InterPro" id="IPR036390">
    <property type="entry name" value="WH_DNA-bd_sf"/>
</dbReference>
<dbReference type="Gene3D" id="1.10.10.10">
    <property type="entry name" value="Winged helix-like DNA-binding domain superfamily/Winged helix DNA-binding domain"/>
    <property type="match status" value="1"/>
</dbReference>
<dbReference type="VEuPathDB" id="AmoebaDB:NAEGRDRAFT_81059"/>
<name>D2VSE4_NAEGR</name>